<comment type="caution">
    <text evidence="2">The sequence shown here is derived from an EMBL/GenBank/DDBJ whole genome shotgun (WGS) entry which is preliminary data.</text>
</comment>
<organism evidence="2 3">
    <name type="scientific">Ceratodon purpureus</name>
    <name type="common">Fire moss</name>
    <name type="synonym">Dicranum purpureum</name>
    <dbReference type="NCBI Taxonomy" id="3225"/>
    <lineage>
        <taxon>Eukaryota</taxon>
        <taxon>Viridiplantae</taxon>
        <taxon>Streptophyta</taxon>
        <taxon>Embryophyta</taxon>
        <taxon>Bryophyta</taxon>
        <taxon>Bryophytina</taxon>
        <taxon>Bryopsida</taxon>
        <taxon>Dicranidae</taxon>
        <taxon>Pseudoditrichales</taxon>
        <taxon>Ditrichaceae</taxon>
        <taxon>Ceratodon</taxon>
    </lineage>
</organism>
<sequence>MYRSTEPKVGFLKTMECSFSCDPKSRPTGTATASSRNKHQNSSNSCHLSQHVCCQPCFQSSRICPRIRHHLPRRIDRNQLSFTSSLRLCPSTGDLLTRTISYPAQISH</sequence>
<dbReference type="Proteomes" id="UP000822688">
    <property type="component" value="Chromosome 2"/>
</dbReference>
<evidence type="ECO:0000256" key="1">
    <source>
        <dbReference type="SAM" id="MobiDB-lite"/>
    </source>
</evidence>
<protein>
    <submittedName>
        <fullName evidence="2">Uncharacterized protein</fullName>
    </submittedName>
</protein>
<gene>
    <name evidence="2" type="ORF">KC19_2G231600</name>
</gene>
<feature type="region of interest" description="Disordered" evidence="1">
    <location>
        <begin position="20"/>
        <end position="46"/>
    </location>
</feature>
<proteinExistence type="predicted"/>
<dbReference type="AlphaFoldDB" id="A0A8T0IYD7"/>
<dbReference type="EMBL" id="CM026422">
    <property type="protein sequence ID" value="KAG0588295.1"/>
    <property type="molecule type" value="Genomic_DNA"/>
</dbReference>
<keyword evidence="3" id="KW-1185">Reference proteome</keyword>
<name>A0A8T0IYD7_CERPU</name>
<reference evidence="2" key="1">
    <citation type="submission" date="2020-06" db="EMBL/GenBank/DDBJ databases">
        <title>WGS assembly of Ceratodon purpureus strain R40.</title>
        <authorList>
            <person name="Carey S.B."/>
            <person name="Jenkins J."/>
            <person name="Shu S."/>
            <person name="Lovell J.T."/>
            <person name="Sreedasyam A."/>
            <person name="Maumus F."/>
            <person name="Tiley G.P."/>
            <person name="Fernandez-Pozo N."/>
            <person name="Barry K."/>
            <person name="Chen C."/>
            <person name="Wang M."/>
            <person name="Lipzen A."/>
            <person name="Daum C."/>
            <person name="Saski C.A."/>
            <person name="Payton A.C."/>
            <person name="Mcbreen J.C."/>
            <person name="Conrad R.E."/>
            <person name="Kollar L.M."/>
            <person name="Olsson S."/>
            <person name="Huttunen S."/>
            <person name="Landis J.B."/>
            <person name="Wickett N.J."/>
            <person name="Johnson M.G."/>
            <person name="Rensing S.A."/>
            <person name="Grimwood J."/>
            <person name="Schmutz J."/>
            <person name="Mcdaniel S.F."/>
        </authorList>
    </citation>
    <scope>NUCLEOTIDE SEQUENCE</scope>
    <source>
        <strain evidence="2">R40</strain>
    </source>
</reference>
<feature type="compositionally biased region" description="Polar residues" evidence="1">
    <location>
        <begin position="27"/>
        <end position="46"/>
    </location>
</feature>
<evidence type="ECO:0000313" key="3">
    <source>
        <dbReference type="Proteomes" id="UP000822688"/>
    </source>
</evidence>
<accession>A0A8T0IYD7</accession>
<evidence type="ECO:0000313" key="2">
    <source>
        <dbReference type="EMBL" id="KAG0588295.1"/>
    </source>
</evidence>